<keyword evidence="2" id="KW-1003">Cell membrane</keyword>
<dbReference type="GO" id="GO:0005886">
    <property type="term" value="C:plasma membrane"/>
    <property type="evidence" value="ECO:0007669"/>
    <property type="project" value="UniProtKB-SubCell"/>
</dbReference>
<dbReference type="Pfam" id="PF00892">
    <property type="entry name" value="EamA"/>
    <property type="match status" value="2"/>
</dbReference>
<evidence type="ECO:0000256" key="3">
    <source>
        <dbReference type="ARBA" id="ARBA00022692"/>
    </source>
</evidence>
<dbReference type="InterPro" id="IPR037185">
    <property type="entry name" value="EmrE-like"/>
</dbReference>
<evidence type="ECO:0000256" key="2">
    <source>
        <dbReference type="ARBA" id="ARBA00022475"/>
    </source>
</evidence>
<keyword evidence="9" id="KW-1185">Reference proteome</keyword>
<dbReference type="OrthoDB" id="9805239at2"/>
<evidence type="ECO:0000313" key="8">
    <source>
        <dbReference type="EMBL" id="RXQ96568.1"/>
    </source>
</evidence>
<keyword evidence="5 6" id="KW-0472">Membrane</keyword>
<accession>A0A4Q1JNW3</accession>
<dbReference type="PANTHER" id="PTHR32322:SF18">
    <property type="entry name" value="S-ADENOSYLMETHIONINE_S-ADENOSYLHOMOCYSTEINE TRANSPORTER"/>
    <property type="match status" value="1"/>
</dbReference>
<feature type="domain" description="EamA" evidence="7">
    <location>
        <begin position="152"/>
        <end position="287"/>
    </location>
</feature>
<dbReference type="InterPro" id="IPR000620">
    <property type="entry name" value="EamA_dom"/>
</dbReference>
<comment type="caution">
    <text evidence="8">The sequence shown here is derived from an EMBL/GenBank/DDBJ whole genome shotgun (WGS) entry which is preliminary data.</text>
</comment>
<dbReference type="PANTHER" id="PTHR32322">
    <property type="entry name" value="INNER MEMBRANE TRANSPORTER"/>
    <property type="match status" value="1"/>
</dbReference>
<evidence type="ECO:0000256" key="6">
    <source>
        <dbReference type="SAM" id="Phobius"/>
    </source>
</evidence>
<dbReference type="EMBL" id="SAXA01000002">
    <property type="protein sequence ID" value="RXQ96568.1"/>
    <property type="molecule type" value="Genomic_DNA"/>
</dbReference>
<feature type="transmembrane region" description="Helical" evidence="6">
    <location>
        <begin position="183"/>
        <end position="204"/>
    </location>
</feature>
<proteinExistence type="predicted"/>
<feature type="transmembrane region" description="Helical" evidence="6">
    <location>
        <begin position="69"/>
        <end position="85"/>
    </location>
</feature>
<comment type="subcellular location">
    <subcellularLocation>
        <location evidence="1">Cell membrane</location>
        <topology evidence="1">Multi-pass membrane protein</topology>
    </subcellularLocation>
</comment>
<evidence type="ECO:0000256" key="4">
    <source>
        <dbReference type="ARBA" id="ARBA00022989"/>
    </source>
</evidence>
<protein>
    <submittedName>
        <fullName evidence="8">DMT family transporter</fullName>
    </submittedName>
</protein>
<dbReference type="InterPro" id="IPR050638">
    <property type="entry name" value="AA-Vitamin_Transporters"/>
</dbReference>
<feature type="transmembrane region" description="Helical" evidence="6">
    <location>
        <begin position="123"/>
        <end position="141"/>
    </location>
</feature>
<feature type="transmembrane region" description="Helical" evidence="6">
    <location>
        <begin position="7"/>
        <end position="33"/>
    </location>
</feature>
<evidence type="ECO:0000256" key="1">
    <source>
        <dbReference type="ARBA" id="ARBA00004651"/>
    </source>
</evidence>
<sequence>MNRKSLLVYGSIILAMLFWSFSFVWVKVVYLVYNPITTVFLRLLISSALIFAFGKGFKKISPIEKGDRLSLLALAFLEPFLYFMGESFGLKFVSSTVGAVVISTIPLFASIAAYYFHKEKLNNMNVIGIIVSILGVGLIIFDKSLSLIVSPIGLSCLFVAVGSAVAYSLVLKNLASKYNAVTLITYQNTLGLIYFLPVFLIFDWQHFIHATPTKEVMIALLLLAVFASTLAFIFFTYGLTHLGITKSNIFINAIPVFTAIFAYFVIGEVLNFQKIAGMMVVIGGLFLSQLKFRRKAV</sequence>
<feature type="transmembrane region" description="Helical" evidence="6">
    <location>
        <begin position="147"/>
        <end position="171"/>
    </location>
</feature>
<dbReference type="SUPFAM" id="SSF103481">
    <property type="entry name" value="Multidrug resistance efflux transporter EmrE"/>
    <property type="match status" value="2"/>
</dbReference>
<evidence type="ECO:0000259" key="7">
    <source>
        <dbReference type="Pfam" id="PF00892"/>
    </source>
</evidence>
<feature type="transmembrane region" description="Helical" evidence="6">
    <location>
        <begin position="272"/>
        <end position="290"/>
    </location>
</feature>
<evidence type="ECO:0000313" key="9">
    <source>
        <dbReference type="Proteomes" id="UP000289703"/>
    </source>
</evidence>
<organism evidence="8 9">
    <name type="scientific">Ancylomarina salipaludis</name>
    <dbReference type="NCBI Taxonomy" id="2501299"/>
    <lineage>
        <taxon>Bacteria</taxon>
        <taxon>Pseudomonadati</taxon>
        <taxon>Bacteroidota</taxon>
        <taxon>Bacteroidia</taxon>
        <taxon>Marinilabiliales</taxon>
        <taxon>Marinifilaceae</taxon>
        <taxon>Ancylomarina</taxon>
    </lineage>
</organism>
<keyword evidence="3 6" id="KW-0812">Transmembrane</keyword>
<dbReference type="AlphaFoldDB" id="A0A4Q1JNW3"/>
<dbReference type="Proteomes" id="UP000289703">
    <property type="component" value="Unassembled WGS sequence"/>
</dbReference>
<dbReference type="RefSeq" id="WP_129252717.1">
    <property type="nucleotide sequence ID" value="NZ_SAXA01000002.1"/>
</dbReference>
<feature type="domain" description="EamA" evidence="7">
    <location>
        <begin position="11"/>
        <end position="140"/>
    </location>
</feature>
<feature type="transmembrane region" description="Helical" evidence="6">
    <location>
        <begin position="249"/>
        <end position="266"/>
    </location>
</feature>
<feature type="transmembrane region" description="Helical" evidence="6">
    <location>
        <begin position="97"/>
        <end position="116"/>
    </location>
</feature>
<reference evidence="8 9" key="1">
    <citation type="submission" date="2019-01" db="EMBL/GenBank/DDBJ databases">
        <title>Ancylomarina salipaludis sp. nov., isolated from a salt marsh.</title>
        <authorList>
            <person name="Yoon J.-H."/>
        </authorList>
    </citation>
    <scope>NUCLEOTIDE SEQUENCE [LARGE SCALE GENOMIC DNA]</scope>
    <source>
        <strain evidence="8 9">SHSM-M15</strain>
    </source>
</reference>
<feature type="transmembrane region" description="Helical" evidence="6">
    <location>
        <begin position="216"/>
        <end position="237"/>
    </location>
</feature>
<gene>
    <name evidence="8" type="ORF">EO244_02760</name>
</gene>
<name>A0A4Q1JNW3_9BACT</name>
<keyword evidence="4 6" id="KW-1133">Transmembrane helix</keyword>
<feature type="transmembrane region" description="Helical" evidence="6">
    <location>
        <begin position="39"/>
        <end position="57"/>
    </location>
</feature>
<evidence type="ECO:0000256" key="5">
    <source>
        <dbReference type="ARBA" id="ARBA00023136"/>
    </source>
</evidence>